<dbReference type="AlphaFoldDB" id="A0A1B9HTI2"/>
<organism evidence="3">
    <name type="scientific">Kwoniella pini CBS 10737</name>
    <dbReference type="NCBI Taxonomy" id="1296096"/>
    <lineage>
        <taxon>Eukaryota</taxon>
        <taxon>Fungi</taxon>
        <taxon>Dikarya</taxon>
        <taxon>Basidiomycota</taxon>
        <taxon>Agaricomycotina</taxon>
        <taxon>Tremellomycetes</taxon>
        <taxon>Tremellales</taxon>
        <taxon>Cryptococcaceae</taxon>
        <taxon>Kwoniella</taxon>
    </lineage>
</organism>
<dbReference type="EMBL" id="CP144527">
    <property type="protein sequence ID" value="WWC72716.1"/>
    <property type="molecule type" value="Genomic_DNA"/>
</dbReference>
<evidence type="ECO:0000313" key="5">
    <source>
        <dbReference type="Proteomes" id="UP000094020"/>
    </source>
</evidence>
<feature type="transmembrane region" description="Helical" evidence="2">
    <location>
        <begin position="45"/>
        <end position="66"/>
    </location>
</feature>
<evidence type="ECO:0000256" key="1">
    <source>
        <dbReference type="SAM" id="MobiDB-lite"/>
    </source>
</evidence>
<feature type="region of interest" description="Disordered" evidence="1">
    <location>
        <begin position="263"/>
        <end position="288"/>
    </location>
</feature>
<evidence type="ECO:0000256" key="2">
    <source>
        <dbReference type="SAM" id="Phobius"/>
    </source>
</evidence>
<proteinExistence type="predicted"/>
<dbReference type="KEGG" id="kpin:30175800"/>
<keyword evidence="5" id="KW-1185">Reference proteome</keyword>
<dbReference type="OrthoDB" id="2591812at2759"/>
<dbReference type="Proteomes" id="UP000094020">
    <property type="component" value="Chromosome 9"/>
</dbReference>
<sequence>MSTTTSDQPLFGGSPTSGVASTSTQNLFPTQSSTKSDERNGTPNVYYLVFLGILLVLLILAGCLALRAVRMRRRYRTATQIALARGDPLPVNTSENYWGLSGLAGWTSEGFDRLGNMEGELNNRRQRERDRETLKHKPKIYDEVIYKDEVEGESDVLNVVDPISIQSLLPLTNRLPNSPQQESLSTRPLFGFRQRPYPIETFPQQVKEVNRSIESGVPIRMGLIIQMPTPPDAPKHKSEWAEDEEVGWDTGMELGIWQGKIHNSSQSVTEEGFITKGNRESTESEIYR</sequence>
<keyword evidence="2" id="KW-1133">Transmembrane helix</keyword>
<reference evidence="3" key="3">
    <citation type="submission" date="2016-07" db="EMBL/GenBank/DDBJ databases">
        <title>Evolution of pathogenesis and genome organization in the Tremellales.</title>
        <authorList>
            <person name="Cuomo C."/>
            <person name="Litvintseva A."/>
            <person name="Heitman J."/>
            <person name="Chen Y."/>
            <person name="Sun S."/>
            <person name="Springer D."/>
            <person name="Dromer F."/>
            <person name="Young S."/>
            <person name="Zeng Q."/>
            <person name="Chapman S."/>
            <person name="Gujja S."/>
            <person name="Saif S."/>
            <person name="Birren B."/>
        </authorList>
    </citation>
    <scope>NUCLEOTIDE SEQUENCE</scope>
    <source>
        <strain evidence="3">CBS 10737</strain>
    </source>
</reference>
<dbReference type="EMBL" id="KI894016">
    <property type="protein sequence ID" value="OCF46578.1"/>
    <property type="molecule type" value="Genomic_DNA"/>
</dbReference>
<gene>
    <name evidence="3" type="ORF">I206_07431</name>
    <name evidence="4" type="ORF">I206_106680</name>
</gene>
<keyword evidence="2" id="KW-0472">Membrane</keyword>
<name>A0A1B9HTI2_9TREE</name>
<reference evidence="3" key="1">
    <citation type="submission" date="2013-07" db="EMBL/GenBank/DDBJ databases">
        <title>The Genome Sequence of Cryptococcus pinus CBS10737.</title>
        <authorList>
            <consortium name="The Broad Institute Genome Sequencing Platform"/>
            <person name="Cuomo C."/>
            <person name="Litvintseva A."/>
            <person name="Chen Y."/>
            <person name="Heitman J."/>
            <person name="Sun S."/>
            <person name="Springer D."/>
            <person name="Dromer F."/>
            <person name="Young S.K."/>
            <person name="Zeng Q."/>
            <person name="Gargeya S."/>
            <person name="Fitzgerald M."/>
            <person name="Abouelleil A."/>
            <person name="Alvarado L."/>
            <person name="Berlin A.M."/>
            <person name="Chapman S.B."/>
            <person name="Dewar J."/>
            <person name="Goldberg J."/>
            <person name="Griggs A."/>
            <person name="Gujja S."/>
            <person name="Hansen M."/>
            <person name="Howarth C."/>
            <person name="Imamovic A."/>
            <person name="Larimer J."/>
            <person name="McCowan C."/>
            <person name="Murphy C."/>
            <person name="Pearson M."/>
            <person name="Priest M."/>
            <person name="Roberts A."/>
            <person name="Saif S."/>
            <person name="Shea T."/>
            <person name="Sykes S."/>
            <person name="Wortman J."/>
            <person name="Nusbaum C."/>
            <person name="Birren B."/>
        </authorList>
    </citation>
    <scope>NUCLEOTIDE SEQUENCE [LARGE SCALE GENOMIC DNA]</scope>
    <source>
        <strain evidence="3">CBS 10737</strain>
    </source>
</reference>
<keyword evidence="2" id="KW-0812">Transmembrane</keyword>
<accession>A0A1B9HTI2</accession>
<feature type="compositionally biased region" description="Polar residues" evidence="1">
    <location>
        <begin position="1"/>
        <end position="34"/>
    </location>
</feature>
<evidence type="ECO:0000313" key="4">
    <source>
        <dbReference type="EMBL" id="WWC72716.1"/>
    </source>
</evidence>
<evidence type="ECO:0000313" key="3">
    <source>
        <dbReference type="EMBL" id="OCF46578.1"/>
    </source>
</evidence>
<feature type="region of interest" description="Disordered" evidence="1">
    <location>
        <begin position="1"/>
        <end position="38"/>
    </location>
</feature>
<dbReference type="GeneID" id="30175800"/>
<dbReference type="RefSeq" id="XP_019007797.1">
    <property type="nucleotide sequence ID" value="XM_019159125.1"/>
</dbReference>
<feature type="compositionally biased region" description="Basic and acidic residues" evidence="1">
    <location>
        <begin position="277"/>
        <end position="288"/>
    </location>
</feature>
<reference evidence="4" key="2">
    <citation type="submission" date="2013-07" db="EMBL/GenBank/DDBJ databases">
        <authorList>
            <consortium name="The Broad Institute Genome Sequencing Platform"/>
            <person name="Cuomo C."/>
            <person name="Litvintseva A."/>
            <person name="Chen Y."/>
            <person name="Heitman J."/>
            <person name="Sun S."/>
            <person name="Springer D."/>
            <person name="Dromer F."/>
            <person name="Young S.K."/>
            <person name="Zeng Q."/>
            <person name="Gargeya S."/>
            <person name="Fitzgerald M."/>
            <person name="Abouelleil A."/>
            <person name="Alvarado L."/>
            <person name="Berlin A.M."/>
            <person name="Chapman S.B."/>
            <person name="Dewar J."/>
            <person name="Goldberg J."/>
            <person name="Griggs A."/>
            <person name="Gujja S."/>
            <person name="Hansen M."/>
            <person name="Howarth C."/>
            <person name="Imamovic A."/>
            <person name="Larimer J."/>
            <person name="McCowan C."/>
            <person name="Murphy C."/>
            <person name="Pearson M."/>
            <person name="Priest M."/>
            <person name="Roberts A."/>
            <person name="Saif S."/>
            <person name="Shea T."/>
            <person name="Sykes S."/>
            <person name="Wortman J."/>
            <person name="Nusbaum C."/>
            <person name="Birren B."/>
        </authorList>
    </citation>
    <scope>NUCLEOTIDE SEQUENCE</scope>
    <source>
        <strain evidence="4">CBS 10737</strain>
    </source>
</reference>
<protein>
    <submittedName>
        <fullName evidence="3">Uncharacterized protein</fullName>
    </submittedName>
</protein>
<reference evidence="4" key="4">
    <citation type="submission" date="2024-02" db="EMBL/GenBank/DDBJ databases">
        <title>Comparative genomics of Cryptococcus and Kwoniella reveals pathogenesis evolution and contrasting modes of karyotype evolution via chromosome fusion or intercentromeric recombination.</title>
        <authorList>
            <person name="Coelho M.A."/>
            <person name="David-Palma M."/>
            <person name="Shea T."/>
            <person name="Bowers K."/>
            <person name="McGinley-Smith S."/>
            <person name="Mohammad A.W."/>
            <person name="Gnirke A."/>
            <person name="Yurkov A.M."/>
            <person name="Nowrousian M."/>
            <person name="Sun S."/>
            <person name="Cuomo C.A."/>
            <person name="Heitman J."/>
        </authorList>
    </citation>
    <scope>NUCLEOTIDE SEQUENCE</scope>
    <source>
        <strain evidence="4">CBS 10737</strain>
    </source>
</reference>